<accession>W4UN11</accession>
<organism evidence="1 2">
    <name type="scientific">Bacteroides reticulotermitis JCM 10512</name>
    <dbReference type="NCBI Taxonomy" id="1445607"/>
    <lineage>
        <taxon>Bacteria</taxon>
        <taxon>Pseudomonadati</taxon>
        <taxon>Bacteroidota</taxon>
        <taxon>Bacteroidia</taxon>
        <taxon>Bacteroidales</taxon>
        <taxon>Bacteroidaceae</taxon>
        <taxon>Bacteroides</taxon>
    </lineage>
</organism>
<dbReference type="STRING" id="1445607.JCM10512_419"/>
<keyword evidence="1" id="KW-0675">Receptor</keyword>
<proteinExistence type="predicted"/>
<evidence type="ECO:0000313" key="2">
    <source>
        <dbReference type="Proteomes" id="UP000019131"/>
    </source>
</evidence>
<dbReference type="EMBL" id="BAIV01000002">
    <property type="protein sequence ID" value="GAE82232.1"/>
    <property type="molecule type" value="Genomic_DNA"/>
</dbReference>
<dbReference type="Proteomes" id="UP000019131">
    <property type="component" value="Unassembled WGS sequence"/>
</dbReference>
<comment type="caution">
    <text evidence="1">The sequence shown here is derived from an EMBL/GenBank/DDBJ whole genome shotgun (WGS) entry which is preliminary data.</text>
</comment>
<evidence type="ECO:0000313" key="1">
    <source>
        <dbReference type="EMBL" id="GAE82232.1"/>
    </source>
</evidence>
<keyword evidence="2" id="KW-1185">Reference proteome</keyword>
<reference evidence="1 2" key="1">
    <citation type="journal article" date="2014" name="Genome Announc.">
        <title>Draft Genome Sequence of Bacteroides reticulotermitis Strain JCM 10512T, Isolated from the Gut of a Termite.</title>
        <authorList>
            <person name="Yuki M."/>
            <person name="Oshima K."/>
            <person name="Suda W."/>
            <person name="Sakamoto M."/>
            <person name="Iida T."/>
            <person name="Hattori M."/>
            <person name="Ohkuma M."/>
        </authorList>
    </citation>
    <scope>NUCLEOTIDE SEQUENCE [LARGE SCALE GENOMIC DNA]</scope>
    <source>
        <strain evidence="1 2">JCM 10512</strain>
    </source>
</reference>
<name>W4UN11_9BACE</name>
<gene>
    <name evidence="1" type="ORF">JCM10512_419</name>
</gene>
<sequence length="44" mass="5133">MQFTGYNLLTFDKLKIFDPEGELTRDNNTYPIMKIFSLGVNVTF</sequence>
<protein>
    <submittedName>
        <fullName evidence="1">TonB-dependent receptor</fullName>
    </submittedName>
</protein>
<dbReference type="AlphaFoldDB" id="W4UN11"/>